<evidence type="ECO:0000256" key="4">
    <source>
        <dbReference type="ARBA" id="ARBA00022989"/>
    </source>
</evidence>
<keyword evidence="2" id="KW-0488">Methylation</keyword>
<gene>
    <name evidence="8" type="ORF">METZ01_LOCUS294511</name>
</gene>
<sequence>MKTQKGFTLIELLVVIAIIGILASMLLPTLAKAKKKSNRLKCANNVGQIGKAFAGCDSDLGNVPWMLTAEDADAAFRDAYGTTGANNPRYWGVRNIQLLWNVPALKKALDSATSLLSPGDPAAKRTSDKEKGRDGWGGSPTTKTGAISKYTGKPVVFWNAPKTGTRINYSVSRRAQSYGVCMGGDNLVPETIMTVTRNAAGDCFAKNGKNGFVRKDGKIFMASHRSYFHISGRSRNHLELNHSSAGGWSDP</sequence>
<keyword evidence="3 7" id="KW-0812">Transmembrane</keyword>
<dbReference type="EMBL" id="UINC01090052">
    <property type="protein sequence ID" value="SVC41657.1"/>
    <property type="molecule type" value="Genomic_DNA"/>
</dbReference>
<dbReference type="GO" id="GO:0016020">
    <property type="term" value="C:membrane"/>
    <property type="evidence" value="ECO:0007669"/>
    <property type="project" value="UniProtKB-SubCell"/>
</dbReference>
<dbReference type="AlphaFoldDB" id="A0A382M1V9"/>
<dbReference type="GO" id="GO:0015627">
    <property type="term" value="C:type II protein secretion system complex"/>
    <property type="evidence" value="ECO:0007669"/>
    <property type="project" value="InterPro"/>
</dbReference>
<protein>
    <recommendedName>
        <fullName evidence="9">Type II secretion system protein GspG C-terminal domain-containing protein</fullName>
    </recommendedName>
</protein>
<feature type="region of interest" description="Disordered" evidence="6">
    <location>
        <begin position="116"/>
        <end position="146"/>
    </location>
</feature>
<dbReference type="SUPFAM" id="SSF54523">
    <property type="entry name" value="Pili subunits"/>
    <property type="match status" value="1"/>
</dbReference>
<evidence type="ECO:0000256" key="7">
    <source>
        <dbReference type="SAM" id="Phobius"/>
    </source>
</evidence>
<evidence type="ECO:0000256" key="5">
    <source>
        <dbReference type="ARBA" id="ARBA00023136"/>
    </source>
</evidence>
<keyword evidence="5 7" id="KW-0472">Membrane</keyword>
<dbReference type="Pfam" id="PF07963">
    <property type="entry name" value="N_methyl"/>
    <property type="match status" value="1"/>
</dbReference>
<dbReference type="PROSITE" id="PS00409">
    <property type="entry name" value="PROKAR_NTER_METHYL"/>
    <property type="match status" value="1"/>
</dbReference>
<evidence type="ECO:0000256" key="1">
    <source>
        <dbReference type="ARBA" id="ARBA00004167"/>
    </source>
</evidence>
<organism evidence="8">
    <name type="scientific">marine metagenome</name>
    <dbReference type="NCBI Taxonomy" id="408172"/>
    <lineage>
        <taxon>unclassified sequences</taxon>
        <taxon>metagenomes</taxon>
        <taxon>ecological metagenomes</taxon>
    </lineage>
</organism>
<dbReference type="PANTHER" id="PTHR30093:SF2">
    <property type="entry name" value="TYPE II SECRETION SYSTEM PROTEIN H"/>
    <property type="match status" value="1"/>
</dbReference>
<dbReference type="PRINTS" id="PR00885">
    <property type="entry name" value="BCTERIALGSPH"/>
</dbReference>
<feature type="non-terminal residue" evidence="8">
    <location>
        <position position="251"/>
    </location>
</feature>
<evidence type="ECO:0000256" key="6">
    <source>
        <dbReference type="SAM" id="MobiDB-lite"/>
    </source>
</evidence>
<reference evidence="8" key="1">
    <citation type="submission" date="2018-05" db="EMBL/GenBank/DDBJ databases">
        <authorList>
            <person name="Lanie J.A."/>
            <person name="Ng W.-L."/>
            <person name="Kazmierczak K.M."/>
            <person name="Andrzejewski T.M."/>
            <person name="Davidsen T.M."/>
            <person name="Wayne K.J."/>
            <person name="Tettelin H."/>
            <person name="Glass J.I."/>
            <person name="Rusch D."/>
            <person name="Podicherti R."/>
            <person name="Tsui H.-C.T."/>
            <person name="Winkler M.E."/>
        </authorList>
    </citation>
    <scope>NUCLEOTIDE SEQUENCE</scope>
</reference>
<dbReference type="NCBIfam" id="TIGR02532">
    <property type="entry name" value="IV_pilin_GFxxxE"/>
    <property type="match status" value="1"/>
</dbReference>
<comment type="subcellular location">
    <subcellularLocation>
        <location evidence="1">Membrane</location>
        <topology evidence="1">Single-pass membrane protein</topology>
    </subcellularLocation>
</comment>
<name>A0A382M1V9_9ZZZZ</name>
<feature type="transmembrane region" description="Helical" evidence="7">
    <location>
        <begin position="12"/>
        <end position="31"/>
    </location>
</feature>
<dbReference type="GO" id="GO:0015628">
    <property type="term" value="P:protein secretion by the type II secretion system"/>
    <property type="evidence" value="ECO:0007669"/>
    <property type="project" value="InterPro"/>
</dbReference>
<dbReference type="InterPro" id="IPR045584">
    <property type="entry name" value="Pilin-like"/>
</dbReference>
<evidence type="ECO:0000256" key="3">
    <source>
        <dbReference type="ARBA" id="ARBA00022692"/>
    </source>
</evidence>
<evidence type="ECO:0000256" key="2">
    <source>
        <dbReference type="ARBA" id="ARBA00022481"/>
    </source>
</evidence>
<evidence type="ECO:0008006" key="9">
    <source>
        <dbReference type="Google" id="ProtNLM"/>
    </source>
</evidence>
<dbReference type="InterPro" id="IPR012902">
    <property type="entry name" value="N_methyl_site"/>
</dbReference>
<dbReference type="Gene3D" id="3.30.700.10">
    <property type="entry name" value="Glycoprotein, Type 4 Pilin"/>
    <property type="match status" value="1"/>
</dbReference>
<proteinExistence type="predicted"/>
<keyword evidence="4 7" id="KW-1133">Transmembrane helix</keyword>
<evidence type="ECO:0000313" key="8">
    <source>
        <dbReference type="EMBL" id="SVC41657.1"/>
    </source>
</evidence>
<dbReference type="PANTHER" id="PTHR30093">
    <property type="entry name" value="GENERAL SECRETION PATHWAY PROTEIN G"/>
    <property type="match status" value="1"/>
</dbReference>
<dbReference type="InterPro" id="IPR002416">
    <property type="entry name" value="T2SS_protein-GspH"/>
</dbReference>
<feature type="compositionally biased region" description="Basic and acidic residues" evidence="6">
    <location>
        <begin position="122"/>
        <end position="134"/>
    </location>
</feature>
<accession>A0A382M1V9</accession>